<protein>
    <submittedName>
        <fullName evidence="2">Predicted phosphohydrolase, MPP superfamily</fullName>
    </submittedName>
</protein>
<sequence length="252" mass="29378">MKAWWKVLFWCSGLWILFMFMEAKRNYIKEEYLYIYDLPTPFDEKGIFFISDIHFRRVSRRLVHKAKSKADIVIIGGDLLEKNVPINRVRTNIRRLQEIGPVIFVWGNNDIEEQEQLGRLLEEEGVICLENDIYQWGIGRHKLQIAGLMDRYQKLAEWRLYEKTQQPIPVLVVHDPEVISKLNDPTTFDTALTGHTHGGQIRFGRFGIRERGGWKQRRGINVLISNGYGTTSLPLRFGAPAETHLLTLKSKV</sequence>
<name>A0A1G7ZJC1_9BACI</name>
<evidence type="ECO:0000259" key="1">
    <source>
        <dbReference type="Pfam" id="PF00149"/>
    </source>
</evidence>
<dbReference type="InterPro" id="IPR051158">
    <property type="entry name" value="Metallophosphoesterase_sf"/>
</dbReference>
<dbReference type="EMBL" id="FNDK01000001">
    <property type="protein sequence ID" value="SDH08656.1"/>
    <property type="molecule type" value="Genomic_DNA"/>
</dbReference>
<proteinExistence type="predicted"/>
<dbReference type="Gene3D" id="3.60.21.10">
    <property type="match status" value="1"/>
</dbReference>
<accession>A0A1G7ZJC1</accession>
<dbReference type="RefSeq" id="WP_091270958.1">
    <property type="nucleotide sequence ID" value="NZ_FNDK01000001.1"/>
</dbReference>
<dbReference type="InterPro" id="IPR029052">
    <property type="entry name" value="Metallo-depent_PP-like"/>
</dbReference>
<dbReference type="PANTHER" id="PTHR31302">
    <property type="entry name" value="TRANSMEMBRANE PROTEIN WITH METALLOPHOSPHOESTERASE DOMAIN-RELATED"/>
    <property type="match status" value="1"/>
</dbReference>
<dbReference type="OrthoDB" id="9780884at2"/>
<dbReference type="AlphaFoldDB" id="A0A1G7ZJC1"/>
<dbReference type="InterPro" id="IPR004843">
    <property type="entry name" value="Calcineurin-like_PHP"/>
</dbReference>
<dbReference type="STRING" id="568899.SAMN05192534_101565"/>
<dbReference type="PANTHER" id="PTHR31302:SF32">
    <property type="entry name" value="PHOSPHOESTERASE"/>
    <property type="match status" value="1"/>
</dbReference>
<dbReference type="SUPFAM" id="SSF56300">
    <property type="entry name" value="Metallo-dependent phosphatases"/>
    <property type="match status" value="1"/>
</dbReference>
<keyword evidence="2" id="KW-0378">Hydrolase</keyword>
<dbReference type="GO" id="GO:0008758">
    <property type="term" value="F:UDP-2,3-diacylglucosamine hydrolase activity"/>
    <property type="evidence" value="ECO:0007669"/>
    <property type="project" value="TreeGrafter"/>
</dbReference>
<evidence type="ECO:0000313" key="2">
    <source>
        <dbReference type="EMBL" id="SDH08656.1"/>
    </source>
</evidence>
<feature type="domain" description="Calcineurin-like phosphoesterase" evidence="1">
    <location>
        <begin position="47"/>
        <end position="198"/>
    </location>
</feature>
<dbReference type="GO" id="GO:0009245">
    <property type="term" value="P:lipid A biosynthetic process"/>
    <property type="evidence" value="ECO:0007669"/>
    <property type="project" value="TreeGrafter"/>
</dbReference>
<gene>
    <name evidence="2" type="ORF">SAMN05192534_101565</name>
</gene>
<reference evidence="3" key="1">
    <citation type="submission" date="2016-10" db="EMBL/GenBank/DDBJ databases">
        <authorList>
            <person name="Varghese N."/>
            <person name="Submissions S."/>
        </authorList>
    </citation>
    <scope>NUCLEOTIDE SEQUENCE [LARGE SCALE GENOMIC DNA]</scope>
    <source>
        <strain evidence="3">DSM 21632</strain>
    </source>
</reference>
<dbReference type="Proteomes" id="UP000199163">
    <property type="component" value="Unassembled WGS sequence"/>
</dbReference>
<organism evidence="2 3">
    <name type="scientific">Alteribacillus persepolensis</name>
    <dbReference type="NCBI Taxonomy" id="568899"/>
    <lineage>
        <taxon>Bacteria</taxon>
        <taxon>Bacillati</taxon>
        <taxon>Bacillota</taxon>
        <taxon>Bacilli</taxon>
        <taxon>Bacillales</taxon>
        <taxon>Bacillaceae</taxon>
        <taxon>Alteribacillus</taxon>
    </lineage>
</organism>
<dbReference type="Pfam" id="PF00149">
    <property type="entry name" value="Metallophos"/>
    <property type="match status" value="1"/>
</dbReference>
<dbReference type="GO" id="GO:0016020">
    <property type="term" value="C:membrane"/>
    <property type="evidence" value="ECO:0007669"/>
    <property type="project" value="GOC"/>
</dbReference>
<keyword evidence="3" id="KW-1185">Reference proteome</keyword>
<evidence type="ECO:0000313" key="3">
    <source>
        <dbReference type="Proteomes" id="UP000199163"/>
    </source>
</evidence>